<sequence length="58" mass="6072">MIEAPQMPSEQLLETLADALTSLEYYLEGGGVLRPDAQPSVLDLAAESVRALGLSVAA</sequence>
<accession>A0A164I4Q3</accession>
<dbReference type="Proteomes" id="UP000076858">
    <property type="component" value="Unassembled WGS sequence"/>
</dbReference>
<name>A0A164I4Q3_9CRUS</name>
<evidence type="ECO:0000313" key="2">
    <source>
        <dbReference type="Proteomes" id="UP000076858"/>
    </source>
</evidence>
<protein>
    <submittedName>
        <fullName evidence="1">Uncharacterized protein</fullName>
    </submittedName>
</protein>
<reference evidence="1 2" key="1">
    <citation type="submission" date="2016-03" db="EMBL/GenBank/DDBJ databases">
        <title>EvidentialGene: Evidence-directed Construction of Genes on Genomes.</title>
        <authorList>
            <person name="Gilbert D.G."/>
            <person name="Choi J.-H."/>
            <person name="Mockaitis K."/>
            <person name="Colbourne J."/>
            <person name="Pfrender M."/>
        </authorList>
    </citation>
    <scope>NUCLEOTIDE SEQUENCE [LARGE SCALE GENOMIC DNA]</scope>
    <source>
        <strain evidence="1 2">Xinb3</strain>
        <tissue evidence="1">Complete organism</tissue>
    </source>
</reference>
<evidence type="ECO:0000313" key="1">
    <source>
        <dbReference type="EMBL" id="KZS00878.1"/>
    </source>
</evidence>
<keyword evidence="2" id="KW-1185">Reference proteome</keyword>
<dbReference type="EMBL" id="LRGB01008216">
    <property type="protein sequence ID" value="KZS00878.1"/>
    <property type="molecule type" value="Genomic_DNA"/>
</dbReference>
<gene>
    <name evidence="1" type="ORF">APZ42_002648</name>
</gene>
<comment type="caution">
    <text evidence="1">The sequence shown here is derived from an EMBL/GenBank/DDBJ whole genome shotgun (WGS) entry which is preliminary data.</text>
</comment>
<dbReference type="AlphaFoldDB" id="A0A164I4Q3"/>
<organism evidence="1 2">
    <name type="scientific">Daphnia magna</name>
    <dbReference type="NCBI Taxonomy" id="35525"/>
    <lineage>
        <taxon>Eukaryota</taxon>
        <taxon>Metazoa</taxon>
        <taxon>Ecdysozoa</taxon>
        <taxon>Arthropoda</taxon>
        <taxon>Crustacea</taxon>
        <taxon>Branchiopoda</taxon>
        <taxon>Diplostraca</taxon>
        <taxon>Cladocera</taxon>
        <taxon>Anomopoda</taxon>
        <taxon>Daphniidae</taxon>
        <taxon>Daphnia</taxon>
    </lineage>
</organism>
<proteinExistence type="predicted"/>